<reference evidence="3 4" key="1">
    <citation type="submission" date="2024-04" db="EMBL/GenBank/DDBJ databases">
        <title>Tritrichomonas musculus Genome.</title>
        <authorList>
            <person name="Alves-Ferreira E."/>
            <person name="Grigg M."/>
            <person name="Lorenzi H."/>
            <person name="Galac M."/>
        </authorList>
    </citation>
    <scope>NUCLEOTIDE SEQUENCE [LARGE SCALE GENOMIC DNA]</scope>
    <source>
        <strain evidence="3 4">EAF2021</strain>
    </source>
</reference>
<dbReference type="InterPro" id="IPR050836">
    <property type="entry name" value="SDS22/Internalin_LRR"/>
</dbReference>
<protein>
    <recommendedName>
        <fullName evidence="5">Leucine Rich Repeat family protein</fullName>
    </recommendedName>
</protein>
<dbReference type="InterPro" id="IPR032675">
    <property type="entry name" value="LRR_dom_sf"/>
</dbReference>
<dbReference type="Pfam" id="PF12799">
    <property type="entry name" value="LRR_4"/>
    <property type="match status" value="1"/>
</dbReference>
<evidence type="ECO:0000256" key="2">
    <source>
        <dbReference type="ARBA" id="ARBA00022737"/>
    </source>
</evidence>
<keyword evidence="2" id="KW-0677">Repeat</keyword>
<gene>
    <name evidence="3" type="ORF">M9Y10_028296</name>
</gene>
<dbReference type="PROSITE" id="PS51450">
    <property type="entry name" value="LRR"/>
    <property type="match status" value="3"/>
</dbReference>
<keyword evidence="1" id="KW-0433">Leucine-rich repeat</keyword>
<sequence length="338" mass="39552">MMNQDDSSFPSREGYDTIDISQRSYTDFPPIKKPNYVIHLNASRNFLSKLPNMSGFTMLQDIDLSRNKFVDLSPLSTLINLRILNISNNKIKSLDFIQNLQNLEELSASNNKISEIRCKFPPNLLYLDLSFNELTDLSFLDEDFPINIESIDVSQNSIDQIIDLKYISVFQKLRMFKIGLLESNSNLHLISYVKYLCPSLEFFDEVKIDDSEDTMFNEDELLGIIMNGSEQQLREFLSDKKNEIRWDEPSFIPFDNDYPTSPAPIKQIEDRLTMIENQMHERFLKPSDQDGQPSYRQENDAVLHVMQQDINEMKEQIAQITELLYVYDRALQHLWESQ</sequence>
<dbReference type="Proteomes" id="UP001470230">
    <property type="component" value="Unassembled WGS sequence"/>
</dbReference>
<comment type="caution">
    <text evidence="3">The sequence shown here is derived from an EMBL/GenBank/DDBJ whole genome shotgun (WGS) entry which is preliminary data.</text>
</comment>
<dbReference type="PANTHER" id="PTHR46652:SF3">
    <property type="entry name" value="LEUCINE-RICH REPEAT-CONTAINING PROTEIN 9"/>
    <property type="match status" value="1"/>
</dbReference>
<dbReference type="PANTHER" id="PTHR46652">
    <property type="entry name" value="LEUCINE-RICH REPEAT AND IQ DOMAIN-CONTAINING PROTEIN 1-RELATED"/>
    <property type="match status" value="1"/>
</dbReference>
<dbReference type="SUPFAM" id="SSF52058">
    <property type="entry name" value="L domain-like"/>
    <property type="match status" value="1"/>
</dbReference>
<evidence type="ECO:0000313" key="4">
    <source>
        <dbReference type="Proteomes" id="UP001470230"/>
    </source>
</evidence>
<name>A0ABR2KJQ7_9EUKA</name>
<proteinExistence type="predicted"/>
<evidence type="ECO:0000256" key="1">
    <source>
        <dbReference type="ARBA" id="ARBA00022614"/>
    </source>
</evidence>
<dbReference type="InterPro" id="IPR025875">
    <property type="entry name" value="Leu-rich_rpt_4"/>
</dbReference>
<dbReference type="SMART" id="SM00364">
    <property type="entry name" value="LRR_BAC"/>
    <property type="match status" value="4"/>
</dbReference>
<accession>A0ABR2KJQ7</accession>
<evidence type="ECO:0000313" key="3">
    <source>
        <dbReference type="EMBL" id="KAK8891091.1"/>
    </source>
</evidence>
<dbReference type="EMBL" id="JAPFFF010000004">
    <property type="protein sequence ID" value="KAK8891091.1"/>
    <property type="molecule type" value="Genomic_DNA"/>
</dbReference>
<dbReference type="InterPro" id="IPR001611">
    <property type="entry name" value="Leu-rich_rpt"/>
</dbReference>
<evidence type="ECO:0008006" key="5">
    <source>
        <dbReference type="Google" id="ProtNLM"/>
    </source>
</evidence>
<dbReference type="Gene3D" id="3.80.10.10">
    <property type="entry name" value="Ribonuclease Inhibitor"/>
    <property type="match status" value="2"/>
</dbReference>
<keyword evidence="4" id="KW-1185">Reference proteome</keyword>
<organism evidence="3 4">
    <name type="scientific">Tritrichomonas musculus</name>
    <dbReference type="NCBI Taxonomy" id="1915356"/>
    <lineage>
        <taxon>Eukaryota</taxon>
        <taxon>Metamonada</taxon>
        <taxon>Parabasalia</taxon>
        <taxon>Tritrichomonadida</taxon>
        <taxon>Tritrichomonadidae</taxon>
        <taxon>Tritrichomonas</taxon>
    </lineage>
</organism>